<evidence type="ECO:0000313" key="1">
    <source>
        <dbReference type="EMBL" id="GMT09878.1"/>
    </source>
</evidence>
<dbReference type="AlphaFoldDB" id="A0AAV5UUI1"/>
<sequence length="85" mass="9938">TEAERRRNRISRKAIVSRMRKLSKSTLTCAYYFERCFHNAVEQHRAYQVFNASSGYAISCDMMSACDLSQIERDLNDSTRINDHI</sequence>
<dbReference type="Proteomes" id="UP001432322">
    <property type="component" value="Unassembled WGS sequence"/>
</dbReference>
<evidence type="ECO:0000313" key="2">
    <source>
        <dbReference type="Proteomes" id="UP001432322"/>
    </source>
</evidence>
<accession>A0AAV5UUI1</accession>
<organism evidence="1 2">
    <name type="scientific">Pristionchus fissidentatus</name>
    <dbReference type="NCBI Taxonomy" id="1538716"/>
    <lineage>
        <taxon>Eukaryota</taxon>
        <taxon>Metazoa</taxon>
        <taxon>Ecdysozoa</taxon>
        <taxon>Nematoda</taxon>
        <taxon>Chromadorea</taxon>
        <taxon>Rhabditida</taxon>
        <taxon>Rhabditina</taxon>
        <taxon>Diplogasteromorpha</taxon>
        <taxon>Diplogasteroidea</taxon>
        <taxon>Neodiplogasteridae</taxon>
        <taxon>Pristionchus</taxon>
    </lineage>
</organism>
<gene>
    <name evidence="1" type="ORF">PFISCL1PPCAC_1175</name>
</gene>
<name>A0AAV5UUI1_9BILA</name>
<feature type="non-terminal residue" evidence="1">
    <location>
        <position position="1"/>
    </location>
</feature>
<feature type="non-terminal residue" evidence="1">
    <location>
        <position position="85"/>
    </location>
</feature>
<reference evidence="1" key="1">
    <citation type="submission" date="2023-10" db="EMBL/GenBank/DDBJ databases">
        <title>Genome assembly of Pristionchus species.</title>
        <authorList>
            <person name="Yoshida K."/>
            <person name="Sommer R.J."/>
        </authorList>
    </citation>
    <scope>NUCLEOTIDE SEQUENCE</scope>
    <source>
        <strain evidence="1">RS5133</strain>
    </source>
</reference>
<dbReference type="EMBL" id="BTSY01000001">
    <property type="protein sequence ID" value="GMT09878.1"/>
    <property type="molecule type" value="Genomic_DNA"/>
</dbReference>
<proteinExistence type="predicted"/>
<keyword evidence="2" id="KW-1185">Reference proteome</keyword>
<comment type="caution">
    <text evidence="1">The sequence shown here is derived from an EMBL/GenBank/DDBJ whole genome shotgun (WGS) entry which is preliminary data.</text>
</comment>
<protein>
    <submittedName>
        <fullName evidence="1">Uncharacterized protein</fullName>
    </submittedName>
</protein>